<keyword evidence="3" id="KW-0560">Oxidoreductase</keyword>
<dbReference type="AlphaFoldDB" id="A0A1I6NVM4"/>
<evidence type="ECO:0000256" key="4">
    <source>
        <dbReference type="ARBA" id="ARBA00023004"/>
    </source>
</evidence>
<dbReference type="EMBL" id="FOZV01000001">
    <property type="protein sequence ID" value="SFS31898.1"/>
    <property type="molecule type" value="Genomic_DNA"/>
</dbReference>
<name>A0A1I6NVM4_9CAUL</name>
<dbReference type="InterPro" id="IPR017941">
    <property type="entry name" value="Rieske_2Fe-2S"/>
</dbReference>
<feature type="domain" description="Rieske" evidence="6">
    <location>
        <begin position="32"/>
        <end position="142"/>
    </location>
</feature>
<protein>
    <submittedName>
        <fullName evidence="7">Phenylpropionate dioxygenase, large terminal subunit</fullName>
    </submittedName>
</protein>
<evidence type="ECO:0000256" key="5">
    <source>
        <dbReference type="ARBA" id="ARBA00023014"/>
    </source>
</evidence>
<dbReference type="SUPFAM" id="SSF50022">
    <property type="entry name" value="ISP domain"/>
    <property type="match status" value="1"/>
</dbReference>
<dbReference type="InterPro" id="IPR036922">
    <property type="entry name" value="Rieske_2Fe-2S_sf"/>
</dbReference>
<dbReference type="PANTHER" id="PTHR21266:SF60">
    <property type="entry name" value="3-KETOSTEROID-9-ALPHA-MONOOXYGENASE, OXYGENASE COMPONENT"/>
    <property type="match status" value="1"/>
</dbReference>
<accession>A0A1I6NVM4</accession>
<evidence type="ECO:0000256" key="2">
    <source>
        <dbReference type="ARBA" id="ARBA00022723"/>
    </source>
</evidence>
<keyword evidence="7" id="KW-0223">Dioxygenase</keyword>
<keyword evidence="4" id="KW-0408">Iron</keyword>
<evidence type="ECO:0000313" key="8">
    <source>
        <dbReference type="Proteomes" id="UP000198788"/>
    </source>
</evidence>
<keyword evidence="2" id="KW-0479">Metal-binding</keyword>
<keyword evidence="5" id="KW-0411">Iron-sulfur</keyword>
<evidence type="ECO:0000313" key="7">
    <source>
        <dbReference type="EMBL" id="SFS31898.1"/>
    </source>
</evidence>
<dbReference type="Pfam" id="PF00355">
    <property type="entry name" value="Rieske"/>
    <property type="match status" value="1"/>
</dbReference>
<evidence type="ECO:0000256" key="3">
    <source>
        <dbReference type="ARBA" id="ARBA00023002"/>
    </source>
</evidence>
<dbReference type="STRING" id="871741.SAMN05192570_0557"/>
<dbReference type="PANTHER" id="PTHR21266">
    <property type="entry name" value="IRON-SULFUR DOMAIN CONTAINING PROTEIN"/>
    <property type="match status" value="1"/>
</dbReference>
<dbReference type="Proteomes" id="UP000198788">
    <property type="component" value="Unassembled WGS sequence"/>
</dbReference>
<dbReference type="OrthoDB" id="9800776at2"/>
<proteinExistence type="predicted"/>
<gene>
    <name evidence="7" type="ORF">SAMN05192570_0557</name>
</gene>
<dbReference type="GO" id="GO:0051213">
    <property type="term" value="F:dioxygenase activity"/>
    <property type="evidence" value="ECO:0007669"/>
    <property type="project" value="UniProtKB-KW"/>
</dbReference>
<evidence type="ECO:0000256" key="1">
    <source>
        <dbReference type="ARBA" id="ARBA00022714"/>
    </source>
</evidence>
<dbReference type="GO" id="GO:0046872">
    <property type="term" value="F:metal ion binding"/>
    <property type="evidence" value="ECO:0007669"/>
    <property type="project" value="UniProtKB-KW"/>
</dbReference>
<dbReference type="Gene3D" id="2.102.10.10">
    <property type="entry name" value="Rieske [2Fe-2S] iron-sulphur domain"/>
    <property type="match status" value="1"/>
</dbReference>
<sequence length="372" mass="41998">MTPPDTAPVAAAREARTPPPAPFGKGFVLDAWYFVALSRDVAPGSLKRHELLDEPVLIGRTRSGEVFALRDICPHRAAPLSAGRIVDKGEGETIECPYHGWRFRPDGGCAAIPSLVESQAFETDRIRVRRYPVRESQGLVFIWMGSDPRGADEPDHEPPQFPGVVGGGARLVEWMEFDSHIDHAVIGLMDPAHGPFVHQQWWWRSEHSMHEKAKAFEPREHGFAMVRHAPSSNSRAYRILGGAPATEITFRLPGYRWEHIQVGDKQVLALTCLTPITAARTRITQIFWSDHWVFGLAKPFLRLGVVAFLRQDGGMVNLQNEGLRYDPALIWIDDADKQAKWYQQLKREWAKSRAEGRPFVNPVQPVTLRWKS</sequence>
<dbReference type="CDD" id="cd03469">
    <property type="entry name" value="Rieske_RO_Alpha_N"/>
    <property type="match status" value="1"/>
</dbReference>
<dbReference type="RefSeq" id="WP_092306517.1">
    <property type="nucleotide sequence ID" value="NZ_FOZV01000001.1"/>
</dbReference>
<dbReference type="GO" id="GO:0051537">
    <property type="term" value="F:2 iron, 2 sulfur cluster binding"/>
    <property type="evidence" value="ECO:0007669"/>
    <property type="project" value="UniProtKB-KW"/>
</dbReference>
<organism evidence="7 8">
    <name type="scientific">Brevundimonas viscosa</name>
    <dbReference type="NCBI Taxonomy" id="871741"/>
    <lineage>
        <taxon>Bacteria</taxon>
        <taxon>Pseudomonadati</taxon>
        <taxon>Pseudomonadota</taxon>
        <taxon>Alphaproteobacteria</taxon>
        <taxon>Caulobacterales</taxon>
        <taxon>Caulobacteraceae</taxon>
        <taxon>Brevundimonas</taxon>
    </lineage>
</organism>
<dbReference type="InterPro" id="IPR050584">
    <property type="entry name" value="Cholesterol_7-desaturase"/>
</dbReference>
<dbReference type="Gene3D" id="3.90.380.10">
    <property type="entry name" value="Naphthalene 1,2-dioxygenase Alpha Subunit, Chain A, domain 1"/>
    <property type="match status" value="1"/>
</dbReference>
<keyword evidence="8" id="KW-1185">Reference proteome</keyword>
<keyword evidence="1" id="KW-0001">2Fe-2S</keyword>
<reference evidence="8" key="1">
    <citation type="submission" date="2016-10" db="EMBL/GenBank/DDBJ databases">
        <authorList>
            <person name="Varghese N."/>
            <person name="Submissions S."/>
        </authorList>
    </citation>
    <scope>NUCLEOTIDE SEQUENCE [LARGE SCALE GENOMIC DNA]</scope>
    <source>
        <strain evidence="8">CGMCC 1.10683</strain>
    </source>
</reference>
<dbReference type="PROSITE" id="PS51296">
    <property type="entry name" value="RIESKE"/>
    <property type="match status" value="1"/>
</dbReference>
<evidence type="ECO:0000259" key="6">
    <source>
        <dbReference type="PROSITE" id="PS51296"/>
    </source>
</evidence>
<dbReference type="SUPFAM" id="SSF55961">
    <property type="entry name" value="Bet v1-like"/>
    <property type="match status" value="1"/>
</dbReference>